<protein>
    <submittedName>
        <fullName evidence="1">Uncharacterized protein</fullName>
    </submittedName>
</protein>
<sequence>MTESQTDKTLKTIDVESATKEFSEVVDATGSFIKKIFPYGYTLIEKLKGKKKVPSMLKLHEEKEQ</sequence>
<dbReference type="EMBL" id="BARS01007218">
    <property type="protein sequence ID" value="GAF80007.1"/>
    <property type="molecule type" value="Genomic_DNA"/>
</dbReference>
<comment type="caution">
    <text evidence="1">The sequence shown here is derived from an EMBL/GenBank/DDBJ whole genome shotgun (WGS) entry which is preliminary data.</text>
</comment>
<dbReference type="AlphaFoldDB" id="X0SVT4"/>
<reference evidence="1" key="1">
    <citation type="journal article" date="2014" name="Front. Microbiol.">
        <title>High frequency of phylogenetically diverse reductive dehalogenase-homologous genes in deep subseafloor sedimentary metagenomes.</title>
        <authorList>
            <person name="Kawai M."/>
            <person name="Futagami T."/>
            <person name="Toyoda A."/>
            <person name="Takaki Y."/>
            <person name="Nishi S."/>
            <person name="Hori S."/>
            <person name="Arai W."/>
            <person name="Tsubouchi T."/>
            <person name="Morono Y."/>
            <person name="Uchiyama I."/>
            <person name="Ito T."/>
            <person name="Fujiyama A."/>
            <person name="Inagaki F."/>
            <person name="Takami H."/>
        </authorList>
    </citation>
    <scope>NUCLEOTIDE SEQUENCE</scope>
    <source>
        <strain evidence="1">Expedition CK06-06</strain>
    </source>
</reference>
<evidence type="ECO:0000313" key="1">
    <source>
        <dbReference type="EMBL" id="GAF80007.1"/>
    </source>
</evidence>
<name>X0SVT4_9ZZZZ</name>
<gene>
    <name evidence="1" type="ORF">S01H1_13939</name>
</gene>
<accession>X0SVT4</accession>
<organism evidence="1">
    <name type="scientific">marine sediment metagenome</name>
    <dbReference type="NCBI Taxonomy" id="412755"/>
    <lineage>
        <taxon>unclassified sequences</taxon>
        <taxon>metagenomes</taxon>
        <taxon>ecological metagenomes</taxon>
    </lineage>
</organism>
<proteinExistence type="predicted"/>